<protein>
    <submittedName>
        <fullName evidence="7">Flagellar motor protein MotB</fullName>
    </submittedName>
</protein>
<dbReference type="InterPro" id="IPR006665">
    <property type="entry name" value="OmpA-like"/>
</dbReference>
<evidence type="ECO:0000313" key="7">
    <source>
        <dbReference type="EMBL" id="KYC35323.1"/>
    </source>
</evidence>
<sequence>MTNELNELRSLLFGLEPQELEKIYARLDNPKITAEDLSRLLPEAAQRAEDKELSDAMVPTVEHAIHASVQKDQDVLATAIFPIVGPATRKAAIAVVEEMIQSLDNTLEFGLSPKSLKWRIEAIVTGKTFAQIVLLRTLVYRVEQVFLIHKKNGLLLQHIVALQVAIQDPDLVSAMLTAIQDFAKDSFNTNKEDALHSLYFGELTIWIEEGPHAVLAGIIRGNAPRELKLVFQDAIEKIHQRLNRELIAFDGDTEPFADSKPFLQSCLTSQFKDRGKKNSPYALSLLGAIGLSIAIWGFFVIRNQMRWYAFLENLDSQAGIVVIKAETRSGKYFISGMRDSLSVEPNMLMKQFDFTSKEVISRWERYLSFEPQIIEKRAAKFFKAPTTVSFQVDENGTLNASGSAPRNWILDARKIWHFIPGVTQYQDKNLIEFELSQLEMYKKQIEGKRLLFVEGTTELLAGEEKKLQELVVKIQNISVIAQYLGKKIRIQIVGHTDSTGSEQRNIVLSQSRASTILNSLSARGINTSYFYTIGVGDRQPPNIESKEKDAKSKRRVSFKVFLSGTTR</sequence>
<keyword evidence="7" id="KW-0282">Flagellum</keyword>
<comment type="subcellular location">
    <subcellularLocation>
        <location evidence="1">Cell outer membrane</location>
    </subcellularLocation>
</comment>
<dbReference type="PANTHER" id="PTHR30329">
    <property type="entry name" value="STATOR ELEMENT OF FLAGELLAR MOTOR COMPLEX"/>
    <property type="match status" value="1"/>
</dbReference>
<reference evidence="7 8" key="1">
    <citation type="journal article" date="2013" name="Genome Biol. Evol.">
        <title>Genomes of Stigonematalean cyanobacteria (subsection V) and the evolution of oxygenic photosynthesis from prokaryotes to plastids.</title>
        <authorList>
            <person name="Dagan T."/>
            <person name="Roettger M."/>
            <person name="Stucken K."/>
            <person name="Landan G."/>
            <person name="Koch R."/>
            <person name="Major P."/>
            <person name="Gould S.B."/>
            <person name="Goremykin V.V."/>
            <person name="Rippka R."/>
            <person name="Tandeau de Marsac N."/>
            <person name="Gugger M."/>
            <person name="Lockhart P.J."/>
            <person name="Allen J.F."/>
            <person name="Brune I."/>
            <person name="Maus I."/>
            <person name="Puhler A."/>
            <person name="Martin W.F."/>
        </authorList>
    </citation>
    <scope>NUCLEOTIDE SEQUENCE [LARGE SCALE GENOMIC DNA]</scope>
    <source>
        <strain evidence="7 8">PCC 7110</strain>
    </source>
</reference>
<evidence type="ECO:0000256" key="2">
    <source>
        <dbReference type="ARBA" id="ARBA00023136"/>
    </source>
</evidence>
<dbReference type="EMBL" id="ANNX02000052">
    <property type="protein sequence ID" value="KYC35323.1"/>
    <property type="molecule type" value="Genomic_DNA"/>
</dbReference>
<evidence type="ECO:0000256" key="5">
    <source>
        <dbReference type="SAM" id="Phobius"/>
    </source>
</evidence>
<evidence type="ECO:0000259" key="6">
    <source>
        <dbReference type="PROSITE" id="PS51123"/>
    </source>
</evidence>
<comment type="caution">
    <text evidence="7">The sequence shown here is derived from an EMBL/GenBank/DDBJ whole genome shotgun (WGS) entry which is preliminary data.</text>
</comment>
<feature type="domain" description="OmpA-like" evidence="6">
    <location>
        <begin position="439"/>
        <end position="564"/>
    </location>
</feature>
<dbReference type="OrthoDB" id="5347798at2"/>
<feature type="transmembrane region" description="Helical" evidence="5">
    <location>
        <begin position="281"/>
        <end position="301"/>
    </location>
</feature>
<evidence type="ECO:0000256" key="3">
    <source>
        <dbReference type="ARBA" id="ARBA00023237"/>
    </source>
</evidence>
<keyword evidence="7" id="KW-0969">Cilium</keyword>
<dbReference type="InterPro" id="IPR006664">
    <property type="entry name" value="OMP_bac"/>
</dbReference>
<dbReference type="AlphaFoldDB" id="A0A139WSC6"/>
<dbReference type="Gene3D" id="3.30.1330.60">
    <property type="entry name" value="OmpA-like domain"/>
    <property type="match status" value="1"/>
</dbReference>
<evidence type="ECO:0000256" key="4">
    <source>
        <dbReference type="PROSITE-ProRule" id="PRU00473"/>
    </source>
</evidence>
<keyword evidence="3" id="KW-0998">Cell outer membrane</keyword>
<dbReference type="InterPro" id="IPR050330">
    <property type="entry name" value="Bact_OuterMem_StrucFunc"/>
</dbReference>
<dbReference type="RefSeq" id="WP_017745342.1">
    <property type="nucleotide sequence ID" value="NZ_KQ976354.1"/>
</dbReference>
<dbReference type="SUPFAM" id="SSF103088">
    <property type="entry name" value="OmpA-like"/>
    <property type="match status" value="1"/>
</dbReference>
<dbReference type="GO" id="GO:0009279">
    <property type="term" value="C:cell outer membrane"/>
    <property type="evidence" value="ECO:0007669"/>
    <property type="project" value="UniProtKB-SubCell"/>
</dbReference>
<keyword evidence="5" id="KW-0812">Transmembrane</keyword>
<dbReference type="Pfam" id="PF00691">
    <property type="entry name" value="OmpA"/>
    <property type="match status" value="1"/>
</dbReference>
<dbReference type="STRING" id="128403.WA1_09250"/>
<evidence type="ECO:0000256" key="1">
    <source>
        <dbReference type="ARBA" id="ARBA00004442"/>
    </source>
</evidence>
<dbReference type="InterPro" id="IPR036737">
    <property type="entry name" value="OmpA-like_sf"/>
</dbReference>
<gene>
    <name evidence="7" type="ORF">WA1_09250</name>
</gene>
<dbReference type="PRINTS" id="PR01021">
    <property type="entry name" value="OMPADOMAIN"/>
</dbReference>
<accession>A0A139WSC6</accession>
<keyword evidence="2 4" id="KW-0472">Membrane</keyword>
<dbReference type="CDD" id="cd07185">
    <property type="entry name" value="OmpA_C-like"/>
    <property type="match status" value="1"/>
</dbReference>
<dbReference type="PANTHER" id="PTHR30329:SF21">
    <property type="entry name" value="LIPOPROTEIN YIAD-RELATED"/>
    <property type="match status" value="1"/>
</dbReference>
<dbReference type="PROSITE" id="PS51123">
    <property type="entry name" value="OMPA_2"/>
    <property type="match status" value="1"/>
</dbReference>
<keyword evidence="8" id="KW-1185">Reference proteome</keyword>
<evidence type="ECO:0000313" key="8">
    <source>
        <dbReference type="Proteomes" id="UP000076925"/>
    </source>
</evidence>
<organism evidence="7 8">
    <name type="scientific">Scytonema hofmannii PCC 7110</name>
    <dbReference type="NCBI Taxonomy" id="128403"/>
    <lineage>
        <taxon>Bacteria</taxon>
        <taxon>Bacillati</taxon>
        <taxon>Cyanobacteriota</taxon>
        <taxon>Cyanophyceae</taxon>
        <taxon>Nostocales</taxon>
        <taxon>Scytonemataceae</taxon>
        <taxon>Scytonema</taxon>
    </lineage>
</organism>
<keyword evidence="5" id="KW-1133">Transmembrane helix</keyword>
<name>A0A139WSC6_9CYAN</name>
<keyword evidence="7" id="KW-0966">Cell projection</keyword>
<dbReference type="Proteomes" id="UP000076925">
    <property type="component" value="Unassembled WGS sequence"/>
</dbReference>
<proteinExistence type="predicted"/>